<accession>A0A1I7TAJ9</accession>
<proteinExistence type="predicted"/>
<dbReference type="InterPro" id="IPR021942">
    <property type="entry name" value="DUF3557"/>
</dbReference>
<dbReference type="WBParaSite" id="Csp11.Scaffold564.g4046.t3">
    <property type="protein sequence ID" value="Csp11.Scaffold564.g4046.t3"/>
    <property type="gene ID" value="Csp11.Scaffold564.g4046"/>
</dbReference>
<keyword evidence="1" id="KW-1185">Reference proteome</keyword>
<sequence length="326" mass="37954">MNSKPLTYDSLKTVILYMDPNTRFLLSTRIPSIRSTEKTVPLKIEKLVIGKHSIGVNQIVYEYQVYQVDCEDKIPYKVSGCSPLDQRWTCDIDEFGVRDCMTNRMPHNDGFVDMALYLENSPTNEGRLQKLKRKLEVEKQRYNQLINYRPKENHTNNTISFENFTKIGLFSAQKYKKENLELLENEEMVKKAIEYTNKRIMQMEKELVLFQSKANNIRPKFEIYVVKELENSEPCVIERVEYQGSIHKAGESLMKFMFAKRRNIVNITNLLSQDGSRCHIRLPSDMKIRLKNLNFIIRQDSSCRAALGSRRDSPRLSSSDVLATGS</sequence>
<dbReference type="PANTHER" id="PTHR31379">
    <property type="entry name" value="F-BOX C PROTEIN-RELATED-RELATED"/>
    <property type="match status" value="1"/>
</dbReference>
<evidence type="ECO:0000313" key="1">
    <source>
        <dbReference type="Proteomes" id="UP000095282"/>
    </source>
</evidence>
<dbReference type="Proteomes" id="UP000095282">
    <property type="component" value="Unplaced"/>
</dbReference>
<name>A0A1I7TAJ9_9PELO</name>
<organism evidence="1 2">
    <name type="scientific">Caenorhabditis tropicalis</name>
    <dbReference type="NCBI Taxonomy" id="1561998"/>
    <lineage>
        <taxon>Eukaryota</taxon>
        <taxon>Metazoa</taxon>
        <taxon>Ecdysozoa</taxon>
        <taxon>Nematoda</taxon>
        <taxon>Chromadorea</taxon>
        <taxon>Rhabditida</taxon>
        <taxon>Rhabditina</taxon>
        <taxon>Rhabditomorpha</taxon>
        <taxon>Rhabditoidea</taxon>
        <taxon>Rhabditidae</taxon>
        <taxon>Peloderinae</taxon>
        <taxon>Caenorhabditis</taxon>
    </lineage>
</organism>
<dbReference type="AlphaFoldDB" id="A0A1I7TAJ9"/>
<evidence type="ECO:0000313" key="2">
    <source>
        <dbReference type="WBParaSite" id="Csp11.Scaffold564.g4046.t3"/>
    </source>
</evidence>
<dbReference type="PANTHER" id="PTHR31379:SF1">
    <property type="entry name" value="F-BOX C PROTEIN-RELATED"/>
    <property type="match status" value="1"/>
</dbReference>
<protein>
    <submittedName>
        <fullName evidence="2">Uncharacterized protein</fullName>
    </submittedName>
</protein>
<reference evidence="2" key="1">
    <citation type="submission" date="2016-11" db="UniProtKB">
        <authorList>
            <consortium name="WormBaseParasite"/>
        </authorList>
    </citation>
    <scope>IDENTIFICATION</scope>
</reference>